<name>L0PC34_PNEJI</name>
<proteinExistence type="predicted"/>
<sequence>MDTRFFELRCGYKAYEWGRIGHTSCIAKYLLSAEPHRVIDDNEHYSELWMGVHPASPSFVCLSTECNSEKIVFLQTLLDADERLVSYEVAQVYGRTLPFLFKVLSVRTALSIQAHPDKRLAEILHYQYPERYPGIYT</sequence>
<dbReference type="InterPro" id="IPR014710">
    <property type="entry name" value="RmlC-like_jellyroll"/>
</dbReference>
<dbReference type="VEuPathDB" id="FungiDB:PNEJI1_003270"/>
<evidence type="ECO:0000313" key="2">
    <source>
        <dbReference type="EMBL" id="CCJ29931.1"/>
    </source>
</evidence>
<accession>L0PC34</accession>
<dbReference type="SUPFAM" id="SSF51182">
    <property type="entry name" value="RmlC-like cupins"/>
    <property type="match status" value="1"/>
</dbReference>
<dbReference type="InterPro" id="IPR016305">
    <property type="entry name" value="Mannose-6-P_Isomerase"/>
</dbReference>
<dbReference type="GO" id="GO:0004476">
    <property type="term" value="F:mannose-6-phosphate isomerase activity"/>
    <property type="evidence" value="ECO:0007669"/>
    <property type="project" value="InterPro"/>
</dbReference>
<dbReference type="EMBL" id="CAKM01000225">
    <property type="protein sequence ID" value="CCJ29931.1"/>
    <property type="molecule type" value="Genomic_DNA"/>
</dbReference>
<dbReference type="STRING" id="1209962.L0PC34"/>
<gene>
    <name evidence="2" type="ORF">PNEJI1_003270</name>
</gene>
<evidence type="ECO:0000313" key="3">
    <source>
        <dbReference type="Proteomes" id="UP000010422"/>
    </source>
</evidence>
<dbReference type="UniPathway" id="UPA00126">
    <property type="reaction ID" value="UER00423"/>
</dbReference>
<comment type="caution">
    <text evidence="2">The sequence shown here is derived from an EMBL/GenBank/DDBJ whole genome shotgun (WGS) entry which is preliminary data.</text>
</comment>
<dbReference type="PRINTS" id="PR00714">
    <property type="entry name" value="MAN6PISMRASE"/>
</dbReference>
<evidence type="ECO:0000259" key="1">
    <source>
        <dbReference type="Pfam" id="PF20511"/>
    </source>
</evidence>
<reference evidence="2 3" key="1">
    <citation type="journal article" date="2012" name="MBio">
        <title>De novo assembly of the Pneumocystis jirovecii genome from a single bronchoalveolar lavage fluid specimen from a patient.</title>
        <authorList>
            <person name="Cisse O.H."/>
            <person name="Pagni M."/>
            <person name="Hauser P.M."/>
        </authorList>
    </citation>
    <scope>NUCLEOTIDE SEQUENCE [LARGE SCALE GENOMIC DNA]</scope>
    <source>
        <strain evidence="2 3">SE8</strain>
    </source>
</reference>
<dbReference type="PANTHER" id="PTHR10309:SF0">
    <property type="entry name" value="MANNOSE-6-PHOSPHATE ISOMERASE"/>
    <property type="match status" value="1"/>
</dbReference>
<dbReference type="Proteomes" id="UP000010422">
    <property type="component" value="Unassembled WGS sequence"/>
</dbReference>
<organism evidence="3">
    <name type="scientific">Pneumocystis jirovecii</name>
    <name type="common">Human pneumocystis pneumonia agent</name>
    <dbReference type="NCBI Taxonomy" id="42068"/>
    <lineage>
        <taxon>Eukaryota</taxon>
        <taxon>Fungi</taxon>
        <taxon>Dikarya</taxon>
        <taxon>Ascomycota</taxon>
        <taxon>Taphrinomycotina</taxon>
        <taxon>Pneumocystomycetes</taxon>
        <taxon>Pneumocystaceae</taxon>
        <taxon>Pneumocystis</taxon>
    </lineage>
</organism>
<feature type="domain" description="Phosphomannose isomerase type I catalytic" evidence="1">
    <location>
        <begin position="6"/>
        <end position="133"/>
    </location>
</feature>
<dbReference type="InterPro" id="IPR046457">
    <property type="entry name" value="PMI_typeI_cat"/>
</dbReference>
<dbReference type="Pfam" id="PF20511">
    <property type="entry name" value="PMI_typeI_cat"/>
    <property type="match status" value="1"/>
</dbReference>
<dbReference type="GO" id="GO:0008270">
    <property type="term" value="F:zinc ion binding"/>
    <property type="evidence" value="ECO:0007669"/>
    <property type="project" value="InterPro"/>
</dbReference>
<dbReference type="GO" id="GO:0009298">
    <property type="term" value="P:GDP-mannose biosynthetic process"/>
    <property type="evidence" value="ECO:0007669"/>
    <property type="project" value="UniProtKB-UniPathway"/>
</dbReference>
<dbReference type="AlphaFoldDB" id="L0PC34"/>
<dbReference type="InParanoid" id="L0PC34"/>
<protein>
    <recommendedName>
        <fullName evidence="1">Phosphomannose isomerase type I catalytic domain-containing protein</fullName>
    </recommendedName>
</protein>
<dbReference type="PANTHER" id="PTHR10309">
    <property type="entry name" value="MANNOSE-6-PHOSPHATE ISOMERASE"/>
    <property type="match status" value="1"/>
</dbReference>
<dbReference type="Gene3D" id="2.60.120.10">
    <property type="entry name" value="Jelly Rolls"/>
    <property type="match status" value="1"/>
</dbReference>
<dbReference type="InterPro" id="IPR011051">
    <property type="entry name" value="RmlC_Cupin_sf"/>
</dbReference>
<dbReference type="GO" id="GO:0005829">
    <property type="term" value="C:cytosol"/>
    <property type="evidence" value="ECO:0007669"/>
    <property type="project" value="TreeGrafter"/>
</dbReference>